<evidence type="ECO:0000313" key="4">
    <source>
        <dbReference type="Proteomes" id="UP000696485"/>
    </source>
</evidence>
<dbReference type="PROSITE" id="PS50011">
    <property type="entry name" value="PROTEIN_KINASE_DOM"/>
    <property type="match status" value="1"/>
</dbReference>
<dbReference type="GO" id="GO:0005524">
    <property type="term" value="F:ATP binding"/>
    <property type="evidence" value="ECO:0007669"/>
    <property type="project" value="InterPro"/>
</dbReference>
<sequence>MATMSLATTVTYSPSAKYDLISFTPIPPTSSRSDGGRRTRNGSVLATPVKSKRCFSMSIHPTASITKSKPTSALPEQKSHRTITFLSPVPSPQRRQRTTYGQNLPSLPLLTTNNTRTTKGHKKTHSIQFEKLADTLSSPLVQSPLQQTHGIDWTVDAQAREIETEPESSSCATCEDYVYMAPCEHHPSKGQTEYLINDIFPKLTHDLSTIEFGIRIADFMPLAFKTVPVAGLAEKELQLLHGLGGLPNVIHLQDSFVNDNGDTVLVLPMLKTFDCHAVNLSLCTIRKSVQQILTGLAAVHAKNIVHLDINPSNLMTTHDKKDIVIIDFGLSMTIDRSGQSTKVPVCGTPGYIAPEVLHPCYYERRDPTLADLYSLGIVLGQMLEPYIPDCDLHYFGSKHLSIENTNQTVAHLKDFVSQTTCYPRVLIQAADLLRIMLEENPNDRKPAKDLLKSHPFLQAPAPVNSATLKLSDWLCRVQEIKYHKYLYQEQSDCDVIRYR</sequence>
<gene>
    <name evidence="3" type="ORF">BG006_006227</name>
</gene>
<dbReference type="EMBL" id="JAAAUY010000366">
    <property type="protein sequence ID" value="KAF9330851.1"/>
    <property type="molecule type" value="Genomic_DNA"/>
</dbReference>
<feature type="compositionally biased region" description="Low complexity" evidence="1">
    <location>
        <begin position="103"/>
        <end position="117"/>
    </location>
</feature>
<keyword evidence="4" id="KW-1185">Reference proteome</keyword>
<reference evidence="3" key="1">
    <citation type="journal article" date="2020" name="Fungal Divers.">
        <title>Resolving the Mortierellaceae phylogeny through synthesis of multi-gene phylogenetics and phylogenomics.</title>
        <authorList>
            <person name="Vandepol N."/>
            <person name="Liber J."/>
            <person name="Desiro A."/>
            <person name="Na H."/>
            <person name="Kennedy M."/>
            <person name="Barry K."/>
            <person name="Grigoriev I.V."/>
            <person name="Miller A.N."/>
            <person name="O'Donnell K."/>
            <person name="Stajich J.E."/>
            <person name="Bonito G."/>
        </authorList>
    </citation>
    <scope>NUCLEOTIDE SEQUENCE</scope>
    <source>
        <strain evidence="3">NVP1</strain>
    </source>
</reference>
<feature type="domain" description="Protein kinase" evidence="2">
    <location>
        <begin position="189"/>
        <end position="457"/>
    </location>
</feature>
<dbReference type="PANTHER" id="PTHR24347">
    <property type="entry name" value="SERINE/THREONINE-PROTEIN KINASE"/>
    <property type="match status" value="1"/>
</dbReference>
<comment type="caution">
    <text evidence="3">The sequence shown here is derived from an EMBL/GenBank/DDBJ whole genome shotgun (WGS) entry which is preliminary data.</text>
</comment>
<evidence type="ECO:0000313" key="3">
    <source>
        <dbReference type="EMBL" id="KAF9330851.1"/>
    </source>
</evidence>
<evidence type="ECO:0000256" key="1">
    <source>
        <dbReference type="SAM" id="MobiDB-lite"/>
    </source>
</evidence>
<proteinExistence type="predicted"/>
<feature type="region of interest" description="Disordered" evidence="1">
    <location>
        <begin position="87"/>
        <end position="121"/>
    </location>
</feature>
<accession>A0A9P5SIU0</accession>
<dbReference type="Proteomes" id="UP000696485">
    <property type="component" value="Unassembled WGS sequence"/>
</dbReference>
<evidence type="ECO:0000259" key="2">
    <source>
        <dbReference type="PROSITE" id="PS50011"/>
    </source>
</evidence>
<dbReference type="GO" id="GO:0004672">
    <property type="term" value="F:protein kinase activity"/>
    <property type="evidence" value="ECO:0007669"/>
    <property type="project" value="InterPro"/>
</dbReference>
<dbReference type="InterPro" id="IPR011009">
    <property type="entry name" value="Kinase-like_dom_sf"/>
</dbReference>
<dbReference type="Pfam" id="PF00069">
    <property type="entry name" value="Pkinase"/>
    <property type="match status" value="1"/>
</dbReference>
<dbReference type="InterPro" id="IPR000719">
    <property type="entry name" value="Prot_kinase_dom"/>
</dbReference>
<name>A0A9P5SIU0_9FUNG</name>
<dbReference type="AlphaFoldDB" id="A0A9P5SIU0"/>
<dbReference type="Gene3D" id="1.10.510.10">
    <property type="entry name" value="Transferase(Phosphotransferase) domain 1"/>
    <property type="match status" value="1"/>
</dbReference>
<dbReference type="SMART" id="SM00220">
    <property type="entry name" value="S_TKc"/>
    <property type="match status" value="1"/>
</dbReference>
<organism evidence="3 4">
    <name type="scientific">Podila minutissima</name>
    <dbReference type="NCBI Taxonomy" id="64525"/>
    <lineage>
        <taxon>Eukaryota</taxon>
        <taxon>Fungi</taxon>
        <taxon>Fungi incertae sedis</taxon>
        <taxon>Mucoromycota</taxon>
        <taxon>Mortierellomycotina</taxon>
        <taxon>Mortierellomycetes</taxon>
        <taxon>Mortierellales</taxon>
        <taxon>Mortierellaceae</taxon>
        <taxon>Podila</taxon>
    </lineage>
</organism>
<dbReference type="SUPFAM" id="SSF56112">
    <property type="entry name" value="Protein kinase-like (PK-like)"/>
    <property type="match status" value="1"/>
</dbReference>
<protein>
    <recommendedName>
        <fullName evidence="2">Protein kinase domain-containing protein</fullName>
    </recommendedName>
</protein>